<sequence length="144" mass="16736">MTEDELKKELKKISGYDKMIKNLNLELQYIENGIFSQSVLTNSKVKTSISNRTENKVVDTLGMKDNILDQIQSLIGERNKLIEYVSLVDDPEERLILHSWYVLGKSWGEIADQFEISKAKIFNKKRQAIQNACKKINEKTLNWE</sequence>
<evidence type="ECO:0000313" key="2">
    <source>
        <dbReference type="Proteomes" id="UP000483839"/>
    </source>
</evidence>
<dbReference type="Proteomes" id="UP000483839">
    <property type="component" value="Unassembled WGS sequence"/>
</dbReference>
<dbReference type="Pfam" id="PF07374">
    <property type="entry name" value="DUF1492"/>
    <property type="match status" value="1"/>
</dbReference>
<protein>
    <submittedName>
        <fullName evidence="1">DUF1492 domain-containing protein</fullName>
    </submittedName>
</protein>
<dbReference type="AlphaFoldDB" id="A0A6L6GD36"/>
<name>A0A6L6GD36_STRUB</name>
<gene>
    <name evidence="1" type="ORF">GKS16_09940</name>
</gene>
<proteinExistence type="predicted"/>
<evidence type="ECO:0000313" key="1">
    <source>
        <dbReference type="EMBL" id="MTD02586.1"/>
    </source>
</evidence>
<dbReference type="InterPro" id="IPR013324">
    <property type="entry name" value="RNA_pol_sigma_r3/r4-like"/>
</dbReference>
<dbReference type="InterPro" id="IPR010861">
    <property type="entry name" value="DUF1492"/>
</dbReference>
<accession>A0A6L6GD36</accession>
<organism evidence="1 2">
    <name type="scientific">Streptococcus uberis</name>
    <dbReference type="NCBI Taxonomy" id="1349"/>
    <lineage>
        <taxon>Bacteria</taxon>
        <taxon>Bacillati</taxon>
        <taxon>Bacillota</taxon>
        <taxon>Bacilli</taxon>
        <taxon>Lactobacillales</taxon>
        <taxon>Streptococcaceae</taxon>
        <taxon>Streptococcus</taxon>
    </lineage>
</organism>
<dbReference type="EMBL" id="WLXI01000065">
    <property type="protein sequence ID" value="MTD02586.1"/>
    <property type="molecule type" value="Genomic_DNA"/>
</dbReference>
<reference evidence="1 2" key="1">
    <citation type="submission" date="2019-11" db="EMBL/GenBank/DDBJ databases">
        <title>Streptococcus uberis isolated from clinical mastitis cases on a southeastern Queensland dairy.</title>
        <authorList>
            <person name="Workentine M.L."/>
            <person name="Price R."/>
            <person name="Olchowy T."/>
        </authorList>
    </citation>
    <scope>NUCLEOTIDE SEQUENCE [LARGE SCALE GENOMIC DNA]</scope>
    <source>
        <strain evidence="1 2">OLC4459-A17</strain>
    </source>
</reference>
<comment type="caution">
    <text evidence="1">The sequence shown here is derived from an EMBL/GenBank/DDBJ whole genome shotgun (WGS) entry which is preliminary data.</text>
</comment>
<dbReference type="SUPFAM" id="SSF88659">
    <property type="entry name" value="Sigma3 and sigma4 domains of RNA polymerase sigma factors"/>
    <property type="match status" value="1"/>
</dbReference>
<dbReference type="RefSeq" id="WP_046392282.1">
    <property type="nucleotide sequence ID" value="NZ_WLXE01000055.1"/>
</dbReference>